<dbReference type="InterPro" id="IPR025595">
    <property type="entry name" value="PterinBD-DUF4346"/>
</dbReference>
<name>A0A832WBA3_9EURY</name>
<dbReference type="InterPro" id="IPR011005">
    <property type="entry name" value="Dihydropteroate_synth-like_sf"/>
</dbReference>
<accession>A0A832WBA3</accession>
<feature type="domain" description="Pterin-binding" evidence="1">
    <location>
        <begin position="143"/>
        <end position="371"/>
    </location>
</feature>
<organism evidence="2 3">
    <name type="scientific">Methanopyrus kandleri</name>
    <dbReference type="NCBI Taxonomy" id="2320"/>
    <lineage>
        <taxon>Archaea</taxon>
        <taxon>Methanobacteriati</taxon>
        <taxon>Methanobacteriota</taxon>
        <taxon>Methanomada group</taxon>
        <taxon>Methanopyri</taxon>
        <taxon>Methanopyrales</taxon>
        <taxon>Methanopyraceae</taxon>
        <taxon>Methanopyrus</taxon>
    </lineage>
</organism>
<dbReference type="NCBIfam" id="TIGR00284">
    <property type="entry name" value="dihydropteroate synthase-like protein"/>
    <property type="match status" value="1"/>
</dbReference>
<dbReference type="Proteomes" id="UP000619545">
    <property type="component" value="Unassembled WGS sequence"/>
</dbReference>
<dbReference type="SUPFAM" id="SSF51717">
    <property type="entry name" value="Dihydropteroate synthetase-like"/>
    <property type="match status" value="1"/>
</dbReference>
<evidence type="ECO:0000313" key="2">
    <source>
        <dbReference type="EMBL" id="HII70953.1"/>
    </source>
</evidence>
<dbReference type="GeneID" id="1478078"/>
<dbReference type="Pfam" id="PF20123">
    <property type="entry name" value="DUF6513"/>
    <property type="match status" value="1"/>
</dbReference>
<comment type="caution">
    <text evidence="2">The sequence shown here is derived from an EMBL/GenBank/DDBJ whole genome shotgun (WGS) entry which is preliminary data.</text>
</comment>
<evidence type="ECO:0000259" key="1">
    <source>
        <dbReference type="PROSITE" id="PS50972"/>
    </source>
</evidence>
<dbReference type="EMBL" id="DUJS01000004">
    <property type="protein sequence ID" value="HII70953.1"/>
    <property type="molecule type" value="Genomic_DNA"/>
</dbReference>
<sequence>MRVLLLTGRLAADDVRKAAEDFEWAEVKVLPIDVAALMTTRFVIEQLRGEDLTRYDYILLPGWFRGDVRKLDEALDADFRLSSREARDLPLVLRKMEEGFVPSKDVPACVLLRDEILRELGRKVRDVERDIPERSWIDVGPVRIARGCRPRVLSEVFADDLSPEEAASEAERRAELGAEIVDLGFHERSPEDVRQIVETVRDRVGDRVAVSIDSGDPGILEAGVEAGADILLNAFPDLKEPVDLADEYDVPVVLVPENKKPEIAVRQLRELVDLCERRDVDYVLDPVMDPPGGIVESIVRYRAVAEEFPEAPLFFGAGNVLELIDADSPGTSALCAQLAVELECSIIFTPEASGKTKMSTLELAVASRMCYVAHKFGGFPKDVGLDLVVFKDKRVDSVSASGLDAERFASKPQRDVRGDFVILTDHDRGVLILEHRCGDDEPLRLESDDGLELGAAAVSLGLLSDLRHALYLGYELARAEERLKSYGQYIQDDGIERYDRLLHDLKILEEVEER</sequence>
<dbReference type="Gene3D" id="3.20.20.20">
    <property type="entry name" value="Dihydropteroate synthase-like"/>
    <property type="match status" value="1"/>
</dbReference>
<dbReference type="Pfam" id="PF14251">
    <property type="entry name" value="PterinBD-DUF4346"/>
    <property type="match status" value="1"/>
</dbReference>
<dbReference type="OMA" id="DMIDLGM"/>
<protein>
    <submittedName>
        <fullName evidence="2">Dihydropteroate synthase-like protein</fullName>
    </submittedName>
</protein>
<dbReference type="InterPro" id="IPR005236">
    <property type="entry name" value="Dihydropt_synth"/>
</dbReference>
<dbReference type="PROSITE" id="PS50972">
    <property type="entry name" value="PTERIN_BINDING"/>
    <property type="match status" value="1"/>
</dbReference>
<gene>
    <name evidence="2" type="ORF">HA336_06970</name>
</gene>
<dbReference type="Pfam" id="PF00809">
    <property type="entry name" value="Pterin_bind"/>
    <property type="match status" value="1"/>
</dbReference>
<proteinExistence type="predicted"/>
<dbReference type="GO" id="GO:0042558">
    <property type="term" value="P:pteridine-containing compound metabolic process"/>
    <property type="evidence" value="ECO:0007669"/>
    <property type="project" value="InterPro"/>
</dbReference>
<dbReference type="InterPro" id="IPR045406">
    <property type="entry name" value="DUF6513"/>
</dbReference>
<dbReference type="InterPro" id="IPR000489">
    <property type="entry name" value="Pterin-binding_dom"/>
</dbReference>
<reference evidence="2" key="1">
    <citation type="journal article" date="2020" name="bioRxiv">
        <title>A rank-normalized archaeal taxonomy based on genome phylogeny resolves widespread incomplete and uneven classifications.</title>
        <authorList>
            <person name="Rinke C."/>
            <person name="Chuvochina M."/>
            <person name="Mussig A.J."/>
            <person name="Chaumeil P.-A."/>
            <person name="Waite D.W."/>
            <person name="Whitman W.B."/>
            <person name="Parks D.H."/>
            <person name="Hugenholtz P."/>
        </authorList>
    </citation>
    <scope>NUCLEOTIDE SEQUENCE</scope>
    <source>
        <strain evidence="2">UBA8853</strain>
    </source>
</reference>
<dbReference type="RefSeq" id="WP_011019851.1">
    <property type="nucleotide sequence ID" value="NZ_DUJS01000004.1"/>
</dbReference>
<dbReference type="AlphaFoldDB" id="A0A832WBA3"/>
<evidence type="ECO:0000313" key="3">
    <source>
        <dbReference type="Proteomes" id="UP000619545"/>
    </source>
</evidence>